<dbReference type="PANTHER" id="PTHR47163">
    <property type="entry name" value="DDE_TNP_IS1595 DOMAIN-CONTAINING PROTEIN"/>
    <property type="match status" value="1"/>
</dbReference>
<protein>
    <submittedName>
        <fullName evidence="3">DDE_Tnp_IS1595 domain-containing protein</fullName>
    </submittedName>
</protein>
<dbReference type="NCBIfam" id="NF033547">
    <property type="entry name" value="transpos_IS1595"/>
    <property type="match status" value="1"/>
</dbReference>
<evidence type="ECO:0000313" key="2">
    <source>
        <dbReference type="Proteomes" id="UP000035680"/>
    </source>
</evidence>
<dbReference type="InterPro" id="IPR024445">
    <property type="entry name" value="Tnp_ISXO2-like"/>
</dbReference>
<accession>A0A0K0FNC5</accession>
<dbReference type="STRING" id="75913.A0A0K0FNC5"/>
<proteinExistence type="predicted"/>
<dbReference type="InterPro" id="IPR053164">
    <property type="entry name" value="IS1016-like_transposase"/>
</dbReference>
<dbReference type="WBParaSite" id="SVE_1050500.1">
    <property type="protein sequence ID" value="SVE_1050500.1"/>
    <property type="gene ID" value="SVE_1050500"/>
</dbReference>
<dbReference type="PANTHER" id="PTHR47163:SF2">
    <property type="entry name" value="SI:DKEY-17M8.2"/>
    <property type="match status" value="1"/>
</dbReference>
<evidence type="ECO:0000259" key="1">
    <source>
        <dbReference type="SMART" id="SM01126"/>
    </source>
</evidence>
<dbReference type="Proteomes" id="UP000035680">
    <property type="component" value="Unassembled WGS sequence"/>
</dbReference>
<evidence type="ECO:0000313" key="3">
    <source>
        <dbReference type="WBParaSite" id="SVE_1050500.1"/>
    </source>
</evidence>
<keyword evidence="2" id="KW-1185">Reference proteome</keyword>
<dbReference type="Pfam" id="PF12762">
    <property type="entry name" value="DDE_Tnp_IS1595"/>
    <property type="match status" value="1"/>
</dbReference>
<reference evidence="2" key="1">
    <citation type="submission" date="2014-07" db="EMBL/GenBank/DDBJ databases">
        <authorList>
            <person name="Martin A.A"/>
            <person name="De Silva N."/>
        </authorList>
    </citation>
    <scope>NUCLEOTIDE SEQUENCE</scope>
</reference>
<reference evidence="3" key="2">
    <citation type="submission" date="2015-08" db="UniProtKB">
        <authorList>
            <consortium name="WormBaseParasite"/>
        </authorList>
    </citation>
    <scope>IDENTIFICATION</scope>
</reference>
<dbReference type="AlphaFoldDB" id="A0A0K0FNC5"/>
<sequence length="272" mass="32444">MALFQLYELVRDEEMSIKFLQEHELLPKTKECIKGHEMKLGMGDTPRWRCNIKNCGKKSGLKTGTCRELTSVDFCKKDLDMNHNTTVDWNNYLRKVCFFKEESSQTKIGGEGNTVEIDETLFVRRKNHCGRVMEQQWCFGGICRETKEVFVEPVPDRSSKTLMEVLRRRVHEDTLIMSDMWKGYSRVEKNGYEHQQVNHKFNFVDPETGAHTQNIERVWRSVKERNKRQCGTRRSMLESYMFEFSWRKRNKENAFKQILADIRDFHEYNMKI</sequence>
<name>A0A0K0FNC5_STRVS</name>
<feature type="domain" description="ISXO2-like transposase" evidence="1">
    <location>
        <begin position="107"/>
        <end position="249"/>
    </location>
</feature>
<organism evidence="2 3">
    <name type="scientific">Strongyloides venezuelensis</name>
    <name type="common">Threadworm</name>
    <dbReference type="NCBI Taxonomy" id="75913"/>
    <lineage>
        <taxon>Eukaryota</taxon>
        <taxon>Metazoa</taxon>
        <taxon>Ecdysozoa</taxon>
        <taxon>Nematoda</taxon>
        <taxon>Chromadorea</taxon>
        <taxon>Rhabditida</taxon>
        <taxon>Tylenchina</taxon>
        <taxon>Panagrolaimomorpha</taxon>
        <taxon>Strongyloidoidea</taxon>
        <taxon>Strongyloididae</taxon>
        <taxon>Strongyloides</taxon>
    </lineage>
</organism>
<dbReference type="SMART" id="SM01126">
    <property type="entry name" value="DDE_Tnp_IS1595"/>
    <property type="match status" value="1"/>
</dbReference>